<evidence type="ECO:0000256" key="10">
    <source>
        <dbReference type="RuleBase" id="RU000488"/>
    </source>
</evidence>
<proteinExistence type="inferred from homology"/>
<evidence type="ECO:0000256" key="7">
    <source>
        <dbReference type="ARBA" id="ARBA00023128"/>
    </source>
</evidence>
<evidence type="ECO:0000256" key="1">
    <source>
        <dbReference type="ARBA" id="ARBA00004225"/>
    </source>
</evidence>
<feature type="repeat" description="Solcar" evidence="9">
    <location>
        <begin position="257"/>
        <end position="345"/>
    </location>
</feature>
<feature type="repeat" description="Solcar" evidence="9">
    <location>
        <begin position="133"/>
        <end position="249"/>
    </location>
</feature>
<evidence type="ECO:0000256" key="3">
    <source>
        <dbReference type="ARBA" id="ARBA00022448"/>
    </source>
</evidence>
<evidence type="ECO:0000256" key="11">
    <source>
        <dbReference type="SAM" id="Phobius"/>
    </source>
</evidence>
<dbReference type="PROSITE" id="PS50920">
    <property type="entry name" value="SOLCAR"/>
    <property type="match status" value="3"/>
</dbReference>
<comment type="caution">
    <text evidence="12">The sequence shown here is derived from an EMBL/GenBank/DDBJ whole genome shotgun (WGS) entry which is preliminary data.</text>
</comment>
<dbReference type="GeneID" id="83208279"/>
<keyword evidence="7" id="KW-0496">Mitochondrion</keyword>
<dbReference type="GO" id="GO:0022857">
    <property type="term" value="F:transmembrane transporter activity"/>
    <property type="evidence" value="ECO:0007669"/>
    <property type="project" value="TreeGrafter"/>
</dbReference>
<keyword evidence="5" id="KW-0677">Repeat</keyword>
<comment type="similarity">
    <text evidence="2 10">Belongs to the mitochondrial carrier (TC 2.A.29) family.</text>
</comment>
<evidence type="ECO:0000256" key="2">
    <source>
        <dbReference type="ARBA" id="ARBA00006375"/>
    </source>
</evidence>
<dbReference type="PANTHER" id="PTHR45624:SF9">
    <property type="entry name" value="CARRIER PROTEIN, PUTATIVE (AFU_ORTHOLOGUE AFUA_4G06390)-RELATED"/>
    <property type="match status" value="1"/>
</dbReference>
<keyword evidence="6 11" id="KW-1133">Transmembrane helix</keyword>
<sequence>MLNSKRSQTVVDNDKQPSCRPVHPLPYRTIYQELIWSNRTVIAASSAAVVGVVAGYPFDSIKTRMQTEPYDSITACVRQTYREEGVRGFFRGVLPPLVTVSIIKSISFSVYEETKTFLKANYPFFARDDNLRSVMAMSTLGGAASGAFVATFSCPFELVKIHKQLEILLLQASSISTGATVMRERNNKSNNIGGGSSNNLPTTSSWHSAKEIVRSKGILGLWSGYGLHFLRDTLGTAVYFGGYETTKFLLSGPERTAGPMTQFLAGGICGILCWLAVFPIDLVKSLMQKEVLSPCRKYRSTMDCVKDIYRSRGASGFYRGITVTLIRAFPIHSLNFLVYEQTLLLVRYASNHTHEHVSL</sequence>
<evidence type="ECO:0000256" key="8">
    <source>
        <dbReference type="ARBA" id="ARBA00023136"/>
    </source>
</evidence>
<evidence type="ECO:0000313" key="12">
    <source>
        <dbReference type="EMBL" id="KAJ8663613.1"/>
    </source>
</evidence>
<dbReference type="EMBL" id="JARTCD010000002">
    <property type="protein sequence ID" value="KAJ8663613.1"/>
    <property type="molecule type" value="Genomic_DNA"/>
</dbReference>
<dbReference type="RefSeq" id="XP_058348525.1">
    <property type="nucleotide sequence ID" value="XM_058480961.1"/>
</dbReference>
<dbReference type="InterPro" id="IPR002067">
    <property type="entry name" value="MCP"/>
</dbReference>
<keyword evidence="4 9" id="KW-0812">Transmembrane</keyword>
<dbReference type="PANTHER" id="PTHR45624">
    <property type="entry name" value="MITOCHONDRIAL BASIC AMINO ACIDS TRANSPORTER-RELATED"/>
    <property type="match status" value="1"/>
</dbReference>
<organism evidence="12 13">
    <name type="scientific">Lichtheimia ornata</name>
    <dbReference type="NCBI Taxonomy" id="688661"/>
    <lineage>
        <taxon>Eukaryota</taxon>
        <taxon>Fungi</taxon>
        <taxon>Fungi incertae sedis</taxon>
        <taxon>Mucoromycota</taxon>
        <taxon>Mucoromycotina</taxon>
        <taxon>Mucoromycetes</taxon>
        <taxon>Mucorales</taxon>
        <taxon>Lichtheimiaceae</taxon>
        <taxon>Lichtheimia</taxon>
    </lineage>
</organism>
<name>A0AAD7Y4F5_9FUNG</name>
<protein>
    <recommendedName>
        <fullName evidence="14">Mitochondrial carrier</fullName>
    </recommendedName>
</protein>
<dbReference type="Gene3D" id="1.50.40.10">
    <property type="entry name" value="Mitochondrial carrier domain"/>
    <property type="match status" value="1"/>
</dbReference>
<keyword evidence="3 10" id="KW-0813">Transport</keyword>
<keyword evidence="13" id="KW-1185">Reference proteome</keyword>
<evidence type="ECO:0000256" key="5">
    <source>
        <dbReference type="ARBA" id="ARBA00022737"/>
    </source>
</evidence>
<dbReference type="PRINTS" id="PR00926">
    <property type="entry name" value="MITOCARRIER"/>
</dbReference>
<dbReference type="AlphaFoldDB" id="A0AAD7Y4F5"/>
<keyword evidence="8 9" id="KW-0472">Membrane</keyword>
<evidence type="ECO:0000313" key="13">
    <source>
        <dbReference type="Proteomes" id="UP001234581"/>
    </source>
</evidence>
<evidence type="ECO:0008006" key="14">
    <source>
        <dbReference type="Google" id="ProtNLM"/>
    </source>
</evidence>
<evidence type="ECO:0000256" key="4">
    <source>
        <dbReference type="ARBA" id="ARBA00022692"/>
    </source>
</evidence>
<gene>
    <name evidence="12" type="ORF">O0I10_000859</name>
</gene>
<dbReference type="InterPro" id="IPR023395">
    <property type="entry name" value="MCP_dom_sf"/>
</dbReference>
<dbReference type="SUPFAM" id="SSF103506">
    <property type="entry name" value="Mitochondrial carrier"/>
    <property type="match status" value="1"/>
</dbReference>
<reference evidence="12 13" key="1">
    <citation type="submission" date="2023-03" db="EMBL/GenBank/DDBJ databases">
        <title>Genome sequence of Lichtheimia ornata CBS 291.66.</title>
        <authorList>
            <person name="Mohabir J.T."/>
            <person name="Shea T.P."/>
            <person name="Kurbessoian T."/>
            <person name="Berby B."/>
            <person name="Fontaine J."/>
            <person name="Livny J."/>
            <person name="Gnirke A."/>
            <person name="Stajich J.E."/>
            <person name="Cuomo C.A."/>
        </authorList>
    </citation>
    <scope>NUCLEOTIDE SEQUENCE [LARGE SCALE GENOMIC DNA]</scope>
    <source>
        <strain evidence="12">CBS 291.66</strain>
    </source>
</reference>
<accession>A0AAD7Y4F5</accession>
<comment type="subcellular location">
    <subcellularLocation>
        <location evidence="1">Mitochondrion membrane</location>
        <topology evidence="1">Multi-pass membrane protein</topology>
    </subcellularLocation>
</comment>
<evidence type="ECO:0000256" key="9">
    <source>
        <dbReference type="PROSITE-ProRule" id="PRU00282"/>
    </source>
</evidence>
<feature type="repeat" description="Solcar" evidence="9">
    <location>
        <begin position="38"/>
        <end position="117"/>
    </location>
</feature>
<dbReference type="GO" id="GO:0031966">
    <property type="term" value="C:mitochondrial membrane"/>
    <property type="evidence" value="ECO:0007669"/>
    <property type="project" value="UniProtKB-SubCell"/>
</dbReference>
<dbReference type="InterPro" id="IPR050567">
    <property type="entry name" value="Mitochondrial_Carrier"/>
</dbReference>
<evidence type="ECO:0000256" key="6">
    <source>
        <dbReference type="ARBA" id="ARBA00022989"/>
    </source>
</evidence>
<feature type="transmembrane region" description="Helical" evidence="11">
    <location>
        <begin position="263"/>
        <end position="283"/>
    </location>
</feature>
<dbReference type="Pfam" id="PF00153">
    <property type="entry name" value="Mito_carr"/>
    <property type="match status" value="3"/>
</dbReference>
<dbReference type="InterPro" id="IPR018108">
    <property type="entry name" value="MCP_transmembrane"/>
</dbReference>
<dbReference type="Proteomes" id="UP001234581">
    <property type="component" value="Unassembled WGS sequence"/>
</dbReference>